<reference evidence="6" key="2">
    <citation type="journal article" date="2016" name="Sci. Rep.">
        <title>Dictyocaulus viviparus genome, variome and transcriptome elucidate lungworm biology and support future intervention.</title>
        <authorList>
            <person name="McNulty S.N."/>
            <person name="Strube C."/>
            <person name="Rosa B.A."/>
            <person name="Martin J.C."/>
            <person name="Tyagi R."/>
            <person name="Choi Y.J."/>
            <person name="Wang Q."/>
            <person name="Hallsworth Pepin K."/>
            <person name="Zhang X."/>
            <person name="Ozersky P."/>
            <person name="Wilson R.K."/>
            <person name="Sternberg P.W."/>
            <person name="Gasser R.B."/>
            <person name="Mitreva M."/>
        </authorList>
    </citation>
    <scope>NUCLEOTIDE SEQUENCE [LARGE SCALE GENOMIC DNA]</scope>
    <source>
        <strain evidence="6">HannoverDv2000</strain>
    </source>
</reference>
<evidence type="ECO:0000259" key="4">
    <source>
        <dbReference type="SMART" id="SM01088"/>
    </source>
</evidence>
<name>A0A0D8Y8U9_DICVI</name>
<dbReference type="Pfam" id="PF01391">
    <property type="entry name" value="Collagen"/>
    <property type="match status" value="1"/>
</dbReference>
<dbReference type="EMBL" id="KN716161">
    <property type="protein sequence ID" value="KJH52642.1"/>
    <property type="molecule type" value="Genomic_DNA"/>
</dbReference>
<dbReference type="GO" id="GO:0042302">
    <property type="term" value="F:structural constituent of cuticle"/>
    <property type="evidence" value="ECO:0007669"/>
    <property type="project" value="InterPro"/>
</dbReference>
<keyword evidence="5" id="KW-0176">Collagen</keyword>
<feature type="compositionally biased region" description="Pro residues" evidence="2">
    <location>
        <begin position="236"/>
        <end position="246"/>
    </location>
</feature>
<evidence type="ECO:0000256" key="2">
    <source>
        <dbReference type="SAM" id="MobiDB-lite"/>
    </source>
</evidence>
<dbReference type="InterPro" id="IPR002486">
    <property type="entry name" value="Col_cuticle_N"/>
</dbReference>
<organism evidence="5 6">
    <name type="scientific">Dictyocaulus viviparus</name>
    <name type="common">Bovine lungworm</name>
    <dbReference type="NCBI Taxonomy" id="29172"/>
    <lineage>
        <taxon>Eukaryota</taxon>
        <taxon>Metazoa</taxon>
        <taxon>Ecdysozoa</taxon>
        <taxon>Nematoda</taxon>
        <taxon>Chromadorea</taxon>
        <taxon>Rhabditida</taxon>
        <taxon>Rhabditina</taxon>
        <taxon>Rhabditomorpha</taxon>
        <taxon>Strongyloidea</taxon>
        <taxon>Metastrongylidae</taxon>
        <taxon>Dictyocaulus</taxon>
    </lineage>
</organism>
<evidence type="ECO:0000256" key="1">
    <source>
        <dbReference type="ARBA" id="ARBA00022737"/>
    </source>
</evidence>
<dbReference type="OrthoDB" id="5875842at2759"/>
<dbReference type="SMART" id="SM01088">
    <property type="entry name" value="Col_cuticle_N"/>
    <property type="match status" value="1"/>
</dbReference>
<feature type="compositionally biased region" description="Pro residues" evidence="2">
    <location>
        <begin position="165"/>
        <end position="174"/>
    </location>
</feature>
<evidence type="ECO:0000313" key="5">
    <source>
        <dbReference type="EMBL" id="KJH52642.1"/>
    </source>
</evidence>
<feature type="domain" description="Nematode cuticle collagen N-terminal" evidence="4">
    <location>
        <begin position="2"/>
        <end position="60"/>
    </location>
</feature>
<gene>
    <name evidence="5" type="ORF">DICVIV_01103</name>
</gene>
<keyword evidence="6" id="KW-1185">Reference proteome</keyword>
<feature type="region of interest" description="Disordered" evidence="2">
    <location>
        <begin position="156"/>
        <end position="291"/>
    </location>
</feature>
<dbReference type="AlphaFoldDB" id="A0A0D8Y8U9"/>
<dbReference type="InterPro" id="IPR008160">
    <property type="entry name" value="Collagen"/>
</dbReference>
<keyword evidence="3" id="KW-1133">Transmembrane helix</keyword>
<keyword evidence="1" id="KW-0677">Repeat</keyword>
<keyword evidence="3" id="KW-0472">Membrane</keyword>
<accession>A0A0D8Y8U9</accession>
<dbReference type="GO" id="GO:0005581">
    <property type="term" value="C:collagen trimer"/>
    <property type="evidence" value="ECO:0007669"/>
    <property type="project" value="UniProtKB-KW"/>
</dbReference>
<dbReference type="Proteomes" id="UP000053766">
    <property type="component" value="Unassembled WGS sequence"/>
</dbReference>
<evidence type="ECO:0000256" key="3">
    <source>
        <dbReference type="SAM" id="Phobius"/>
    </source>
</evidence>
<dbReference type="Pfam" id="PF01484">
    <property type="entry name" value="Col_cuticle_N"/>
    <property type="match status" value="1"/>
</dbReference>
<sequence>MNLITVAVTASAVIIIVCMVMAAYMLADVNQFFKTAMKDLNEFKPTKEFQDISNGAWDAITTLTVPAKSNHAAHFLFSMFFREKRKAKVRGQRQGAAVVGALQGDAQNQCQCTTPTPNVCPPGPRGPPGDIGERGFDGTPGVRGRPGILESIHMPGSSGGCIRCPPGPPGPLGPIGPIGDPGPRGVAGQPTPPGGFGMPGRPGPVGDRGPPGAPGIMGTEGIPGKNAEGGGGLPGLPGPPGPPGPPGRDGIDGGIGEPGPPGPPGPPGQNGRPGEPGPQGSSGIGGTPGKDAMYCPCPPRSINLFVGVSRRTFPMSSCIHEVLHGTSFEEIIISASLSTFLSLLNDGSFTMKR</sequence>
<dbReference type="PANTHER" id="PTHR24637">
    <property type="entry name" value="COLLAGEN"/>
    <property type="match status" value="1"/>
</dbReference>
<feature type="transmembrane region" description="Helical" evidence="3">
    <location>
        <begin position="6"/>
        <end position="27"/>
    </location>
</feature>
<protein>
    <submittedName>
        <fullName evidence="5">Nematode cuticle collagen domain protein</fullName>
    </submittedName>
</protein>
<dbReference type="PANTHER" id="PTHR24637:SF236">
    <property type="entry name" value="NEMATODE CUTICLE COLLAGEN N-TERMINAL DOMAIN-CONTAINING PROTEIN"/>
    <property type="match status" value="1"/>
</dbReference>
<feature type="compositionally biased region" description="Pro residues" evidence="2">
    <location>
        <begin position="258"/>
        <end position="267"/>
    </location>
</feature>
<reference evidence="5 6" key="1">
    <citation type="submission" date="2013-11" db="EMBL/GenBank/DDBJ databases">
        <title>Draft genome of the bovine lungworm Dictyocaulus viviparus.</title>
        <authorList>
            <person name="Mitreva M."/>
        </authorList>
    </citation>
    <scope>NUCLEOTIDE SEQUENCE [LARGE SCALE GENOMIC DNA]</scope>
    <source>
        <strain evidence="5 6">HannoverDv2000</strain>
    </source>
</reference>
<dbReference type="STRING" id="29172.A0A0D8Y8U9"/>
<evidence type="ECO:0000313" key="6">
    <source>
        <dbReference type="Proteomes" id="UP000053766"/>
    </source>
</evidence>
<proteinExistence type="predicted"/>
<feature type="compositionally biased region" description="Low complexity" evidence="2">
    <location>
        <begin position="175"/>
        <end position="184"/>
    </location>
</feature>
<keyword evidence="3" id="KW-0812">Transmembrane</keyword>